<gene>
    <name evidence="1" type="ORF">FB470_000526</name>
</gene>
<comment type="caution">
    <text evidence="1">The sequence shown here is derived from an EMBL/GenBank/DDBJ whole genome shotgun (WGS) entry which is preliminary data.</text>
</comment>
<dbReference type="Proteomes" id="UP001229651">
    <property type="component" value="Unassembled WGS sequence"/>
</dbReference>
<organism evidence="1 2">
    <name type="scientific">Amycolatopsis thermophila</name>
    <dbReference type="NCBI Taxonomy" id="206084"/>
    <lineage>
        <taxon>Bacteria</taxon>
        <taxon>Bacillati</taxon>
        <taxon>Actinomycetota</taxon>
        <taxon>Actinomycetes</taxon>
        <taxon>Pseudonocardiales</taxon>
        <taxon>Pseudonocardiaceae</taxon>
        <taxon>Amycolatopsis</taxon>
    </lineage>
</organism>
<protein>
    <submittedName>
        <fullName evidence="1">Uncharacterized protein</fullName>
    </submittedName>
</protein>
<evidence type="ECO:0000313" key="2">
    <source>
        <dbReference type="Proteomes" id="UP001229651"/>
    </source>
</evidence>
<dbReference type="EMBL" id="JAUSUT010000001">
    <property type="protein sequence ID" value="MDQ0376532.1"/>
    <property type="molecule type" value="Genomic_DNA"/>
</dbReference>
<sequence length="401" mass="44990">MTATLDTTTETQAHTWHLTADELEATRNKIAKINTRAAKRGFTGRIEVHATRRETTREVGGLQVTEIVYDTRITGDAPRYNGWTFLATLDWDPNAGLIVRTAPGIDTVNRDGLHEGWCGHCRTHRHRKATYLLRNEAGEQIQVGSTCIKDFLGWTATPVFVYADDLRDEIDGLLGDGGYCPREFTTDTVFAAAWAAIKRYGYVRANDWNGVPTKVVVGDLLDPRNKNARQLAAEMAAEIAEAAGMGAKIREFILSDDFPGDSEYVRNLKAIAAADAVSPWNLGLAVSAPQAWARHNEQTLIRQRERAEVRDEFYGTVGQRDVEVRVQVRNVSWSQNAYGTSTVYTLVSDDGYLFKWFASKDALGDEPGDTWFTLRKCWIKAHKEWNGQKETQLTRCKAIEE</sequence>
<accession>A0ABU0EMS0</accession>
<dbReference type="RefSeq" id="WP_306988429.1">
    <property type="nucleotide sequence ID" value="NZ_JAUSUT010000001.1"/>
</dbReference>
<evidence type="ECO:0000313" key="1">
    <source>
        <dbReference type="EMBL" id="MDQ0376532.1"/>
    </source>
</evidence>
<proteinExistence type="predicted"/>
<keyword evidence="2" id="KW-1185">Reference proteome</keyword>
<reference evidence="1 2" key="1">
    <citation type="submission" date="2023-07" db="EMBL/GenBank/DDBJ databases">
        <title>Sequencing the genomes of 1000 actinobacteria strains.</title>
        <authorList>
            <person name="Klenk H.-P."/>
        </authorList>
    </citation>
    <scope>NUCLEOTIDE SEQUENCE [LARGE SCALE GENOMIC DNA]</scope>
    <source>
        <strain evidence="1 2">DSM 45805</strain>
    </source>
</reference>
<name>A0ABU0EMS0_9PSEU</name>